<evidence type="ECO:0000256" key="10">
    <source>
        <dbReference type="SAM" id="Phobius"/>
    </source>
</evidence>
<feature type="chain" id="PRO_5029007800" description="J domain-containing protein" evidence="11">
    <location>
        <begin position="22"/>
        <end position="307"/>
    </location>
</feature>
<evidence type="ECO:0000256" key="6">
    <source>
        <dbReference type="ARBA" id="ARBA00023136"/>
    </source>
</evidence>
<dbReference type="EMBL" id="CP058610">
    <property type="protein sequence ID" value="QLG74598.1"/>
    <property type="molecule type" value="Genomic_DNA"/>
</dbReference>
<dbReference type="AlphaFoldDB" id="A0A7H9B791"/>
<dbReference type="PROSITE" id="PS50076">
    <property type="entry name" value="DNAJ_2"/>
    <property type="match status" value="1"/>
</dbReference>
<feature type="domain" description="J" evidence="12">
    <location>
        <begin position="45"/>
        <end position="109"/>
    </location>
</feature>
<dbReference type="Pfam" id="PF00226">
    <property type="entry name" value="DnaJ"/>
    <property type="match status" value="1"/>
</dbReference>
<dbReference type="InterPro" id="IPR052606">
    <property type="entry name" value="DnaJ_domain_protein"/>
</dbReference>
<dbReference type="OrthoDB" id="413400at2759"/>
<feature type="compositionally biased region" description="Polar residues" evidence="9">
    <location>
        <begin position="264"/>
        <end position="273"/>
    </location>
</feature>
<dbReference type="GeneID" id="59238381"/>
<sequence length="307" mass="35669">MVFRILMYCCLLLASATVVYGFTPEEVEIFQVQGELLKKYGPDMDFYKFLKLPQLRDSTSKEIVKNLRRLSKKYHPDRNKKYKKLYEKLNIISNILSDHSRRKTYDYYLRNGFPDYNYSKGGFFFKRVQPKTGVLALFIFIAASIIHYVLLRLQNSSNKKRIENFIKQCKDNDDTNGLGERMLTFKQYEDADPKEILVSLGDVYVLESDGKKTLISTKDVPDPTIFDTIFFKLPLFFWRSTVTRLFSKSEPVKEGRVEAEASDESGSVSTADNGQKKIKKRKKNTPTTSREKLVLPSGETAYSRKKR</sequence>
<gene>
    <name evidence="13" type="ORF">HG535_0G04810</name>
</gene>
<evidence type="ECO:0000256" key="1">
    <source>
        <dbReference type="ARBA" id="ARBA00004389"/>
    </source>
</evidence>
<evidence type="ECO:0000256" key="2">
    <source>
        <dbReference type="ARBA" id="ARBA00022692"/>
    </source>
</evidence>
<dbReference type="Proteomes" id="UP000509704">
    <property type="component" value="Chromosome 7"/>
</dbReference>
<keyword evidence="5 10" id="KW-1133">Transmembrane helix</keyword>
<organism evidence="13 14">
    <name type="scientific">Zygotorulaspora mrakii</name>
    <name type="common">Zygosaccharomyces mrakii</name>
    <dbReference type="NCBI Taxonomy" id="42260"/>
    <lineage>
        <taxon>Eukaryota</taxon>
        <taxon>Fungi</taxon>
        <taxon>Dikarya</taxon>
        <taxon>Ascomycota</taxon>
        <taxon>Saccharomycotina</taxon>
        <taxon>Saccharomycetes</taxon>
        <taxon>Saccharomycetales</taxon>
        <taxon>Saccharomycetaceae</taxon>
        <taxon>Zygotorulaspora</taxon>
    </lineage>
</organism>
<keyword evidence="2 10" id="KW-0812">Transmembrane</keyword>
<dbReference type="Gene3D" id="1.10.287.110">
    <property type="entry name" value="DnaJ domain"/>
    <property type="match status" value="1"/>
</dbReference>
<dbReference type="InterPro" id="IPR036869">
    <property type="entry name" value="J_dom_sf"/>
</dbReference>
<keyword evidence="3 11" id="KW-0732">Signal</keyword>
<dbReference type="FunFam" id="1.10.287.110:FF:000116">
    <property type="entry name" value="Erj5p"/>
    <property type="match status" value="1"/>
</dbReference>
<dbReference type="SMART" id="SM00271">
    <property type="entry name" value="DnaJ"/>
    <property type="match status" value="1"/>
</dbReference>
<accession>A0A7H9B791</accession>
<proteinExistence type="inferred from homology"/>
<evidence type="ECO:0000259" key="12">
    <source>
        <dbReference type="PROSITE" id="PS50076"/>
    </source>
</evidence>
<keyword evidence="7" id="KW-0143">Chaperone</keyword>
<feature type="region of interest" description="Disordered" evidence="9">
    <location>
        <begin position="253"/>
        <end position="307"/>
    </location>
</feature>
<dbReference type="KEGG" id="zmk:HG535_0G04810"/>
<dbReference type="PANTHER" id="PTHR44653:SF2">
    <property type="entry name" value="DNAJ HOMOLOG SUBFAMILY C MEMBER 1"/>
    <property type="match status" value="1"/>
</dbReference>
<evidence type="ECO:0000313" key="13">
    <source>
        <dbReference type="EMBL" id="QLG74598.1"/>
    </source>
</evidence>
<comment type="subcellular location">
    <subcellularLocation>
        <location evidence="1">Endoplasmic reticulum membrane</location>
        <topology evidence="1">Single-pass membrane protein</topology>
    </subcellularLocation>
</comment>
<feature type="transmembrane region" description="Helical" evidence="10">
    <location>
        <begin position="133"/>
        <end position="151"/>
    </location>
</feature>
<keyword evidence="4" id="KW-0256">Endoplasmic reticulum</keyword>
<evidence type="ECO:0000256" key="5">
    <source>
        <dbReference type="ARBA" id="ARBA00022989"/>
    </source>
</evidence>
<evidence type="ECO:0000256" key="8">
    <source>
        <dbReference type="ARBA" id="ARBA00061004"/>
    </source>
</evidence>
<dbReference type="InterPro" id="IPR001623">
    <property type="entry name" value="DnaJ_domain"/>
</dbReference>
<dbReference type="CDD" id="cd06257">
    <property type="entry name" value="DnaJ"/>
    <property type="match status" value="1"/>
</dbReference>
<evidence type="ECO:0000256" key="11">
    <source>
        <dbReference type="SAM" id="SignalP"/>
    </source>
</evidence>
<evidence type="ECO:0000256" key="3">
    <source>
        <dbReference type="ARBA" id="ARBA00022729"/>
    </source>
</evidence>
<dbReference type="RefSeq" id="XP_037146323.1">
    <property type="nucleotide sequence ID" value="XM_037290428.1"/>
</dbReference>
<protein>
    <recommendedName>
        <fullName evidence="12">J domain-containing protein</fullName>
    </recommendedName>
</protein>
<keyword evidence="14" id="KW-1185">Reference proteome</keyword>
<evidence type="ECO:0000313" key="14">
    <source>
        <dbReference type="Proteomes" id="UP000509704"/>
    </source>
</evidence>
<name>A0A7H9B791_ZYGMR</name>
<reference evidence="13 14" key="1">
    <citation type="submission" date="2020-07" db="EMBL/GenBank/DDBJ databases">
        <title>The yeast mating-type switching endonuclease HO is a domesticated member of an unorthodox homing genetic element family.</title>
        <authorList>
            <person name="Coughlan A.Y."/>
            <person name="Lombardi L."/>
            <person name="Braun-Galleani S."/>
            <person name="Martos A.R."/>
            <person name="Galeote V."/>
            <person name="Bigey F."/>
            <person name="Dequin S."/>
            <person name="Byrne K.P."/>
            <person name="Wolfe K.H."/>
        </authorList>
    </citation>
    <scope>NUCLEOTIDE SEQUENCE [LARGE SCALE GENOMIC DNA]</scope>
    <source>
        <strain evidence="13 14">NRRL Y-6702</strain>
    </source>
</reference>
<dbReference type="SUPFAM" id="SSF46565">
    <property type="entry name" value="Chaperone J-domain"/>
    <property type="match status" value="1"/>
</dbReference>
<dbReference type="GO" id="GO:0006457">
    <property type="term" value="P:protein folding"/>
    <property type="evidence" value="ECO:0007669"/>
    <property type="project" value="UniProtKB-ARBA"/>
</dbReference>
<evidence type="ECO:0000256" key="9">
    <source>
        <dbReference type="SAM" id="MobiDB-lite"/>
    </source>
</evidence>
<feature type="signal peptide" evidence="11">
    <location>
        <begin position="1"/>
        <end position="21"/>
    </location>
</feature>
<comment type="similarity">
    <text evidence="8">Belongs to the DnaJ family.</text>
</comment>
<dbReference type="PANTHER" id="PTHR44653">
    <property type="entry name" value="DNAJ HOMOLOG SUBFAMILY C MEMBER 1"/>
    <property type="match status" value="1"/>
</dbReference>
<dbReference type="GO" id="GO:0005789">
    <property type="term" value="C:endoplasmic reticulum membrane"/>
    <property type="evidence" value="ECO:0007669"/>
    <property type="project" value="UniProtKB-SubCell"/>
</dbReference>
<evidence type="ECO:0000256" key="7">
    <source>
        <dbReference type="ARBA" id="ARBA00023186"/>
    </source>
</evidence>
<evidence type="ECO:0000256" key="4">
    <source>
        <dbReference type="ARBA" id="ARBA00022824"/>
    </source>
</evidence>
<keyword evidence="6 10" id="KW-0472">Membrane</keyword>